<protein>
    <recommendedName>
        <fullName evidence="6">tRNA wybutosine-synthesizing protein 4</fullName>
        <ecNumber evidence="5">2.1.1.290</ecNumber>
        <ecNumber evidence="4">2.3.1.231</ecNumber>
    </recommendedName>
    <alternativeName>
        <fullName evidence="13">Leucine carboxyl methyltransferase 2</fullName>
    </alternativeName>
    <alternativeName>
        <fullName evidence="14">tRNA(Phe) (7-(3-amino-3-(methoxycarbonyl)propyl)wyosine(37)-N)-methoxycarbonyltransferase</fullName>
    </alternativeName>
    <alternativeName>
        <fullName evidence="12">tRNA(Phe) (7-(3-amino-3-carboxypropyl)wyosine(37)-O)-methyltransferase</fullName>
    </alternativeName>
</protein>
<dbReference type="Proteomes" id="UP000298138">
    <property type="component" value="Unassembled WGS sequence"/>
</dbReference>
<dbReference type="Gene3D" id="3.40.50.150">
    <property type="entry name" value="Vaccinia Virus protein VP39"/>
    <property type="match status" value="1"/>
</dbReference>
<dbReference type="SUPFAM" id="SSF50965">
    <property type="entry name" value="Galactose oxidase, central domain"/>
    <property type="match status" value="1"/>
</dbReference>
<dbReference type="OrthoDB" id="47172at2759"/>
<evidence type="ECO:0000256" key="14">
    <source>
        <dbReference type="ARBA" id="ARBA00030847"/>
    </source>
</evidence>
<dbReference type="InParanoid" id="A0A4S2N004"/>
<dbReference type="Pfam" id="PF13621">
    <property type="entry name" value="Cupin_8"/>
    <property type="match status" value="1"/>
</dbReference>
<dbReference type="GO" id="GO:0008175">
    <property type="term" value="F:tRNA methyltransferase activity"/>
    <property type="evidence" value="ECO:0007669"/>
    <property type="project" value="TreeGrafter"/>
</dbReference>
<dbReference type="EC" id="2.1.1.290" evidence="5"/>
<dbReference type="Pfam" id="PF04072">
    <property type="entry name" value="LCM"/>
    <property type="match status" value="1"/>
</dbReference>
<dbReference type="UniPathway" id="UPA00375"/>
<gene>
    <name evidence="17" type="ORF">EX30DRAFT_339696</name>
</gene>
<evidence type="ECO:0000256" key="7">
    <source>
        <dbReference type="ARBA" id="ARBA00022603"/>
    </source>
</evidence>
<keyword evidence="9" id="KW-0949">S-adenosyl-L-methionine</keyword>
<dbReference type="SMART" id="SM00612">
    <property type="entry name" value="Kelch"/>
    <property type="match status" value="1"/>
</dbReference>
<comment type="catalytic activity">
    <reaction evidence="1">
        <text>7-[(3S)-3-amino-3-carboxypropyl]wyosine(37) in tRNA(Phe) + S-adenosyl-L-methionine = 7-[(3S)-(3-amino-3-methoxycarbonyl)propyl]wyosine(37) in tRNA(Phe) + S-adenosyl-L-homocysteine</text>
        <dbReference type="Rhea" id="RHEA:36903"/>
        <dbReference type="Rhea" id="RHEA-COMP:10379"/>
        <dbReference type="Rhea" id="RHEA-COMP:11844"/>
        <dbReference type="ChEBI" id="CHEBI:57856"/>
        <dbReference type="ChEBI" id="CHEBI:59789"/>
        <dbReference type="ChEBI" id="CHEBI:73543"/>
        <dbReference type="ChEBI" id="CHEBI:74275"/>
        <dbReference type="EC" id="2.1.1.290"/>
    </reaction>
</comment>
<dbReference type="InterPro" id="IPR007213">
    <property type="entry name" value="Ppm1/Ppm2/Tcmp"/>
</dbReference>
<dbReference type="FunFam" id="2.60.120.650:FF:000043">
    <property type="entry name" value="tRNA wybutosine-synthesizing protein 4"/>
    <property type="match status" value="1"/>
</dbReference>
<dbReference type="InterPro" id="IPR015915">
    <property type="entry name" value="Kelch-typ_b-propeller"/>
</dbReference>
<comment type="similarity">
    <text evidence="3">Belongs to the methyltransferase superfamily. LCMT family.</text>
</comment>
<dbReference type="STRING" id="341454.A0A4S2N004"/>
<evidence type="ECO:0000256" key="5">
    <source>
        <dbReference type="ARBA" id="ARBA00012779"/>
    </source>
</evidence>
<dbReference type="EMBL" id="ML220115">
    <property type="protein sequence ID" value="TGZ82408.1"/>
    <property type="molecule type" value="Genomic_DNA"/>
</dbReference>
<dbReference type="Gene3D" id="2.120.10.80">
    <property type="entry name" value="Kelch-type beta propeller"/>
    <property type="match status" value="1"/>
</dbReference>
<comment type="function">
    <text evidence="11">Probable S-adenosyl-L-methionine-dependent methyltransferase that acts as a component of the wybutosine biosynthesis pathway. Wybutosine is a hyper modified guanosine with a tricyclic base found at the 3'-position adjacent to the anticodon of eukaryotic phenylalanine tRNA. May methylate the carboxyl group of leucine residues to form alpha-leucine ester residues.</text>
</comment>
<evidence type="ECO:0000259" key="16">
    <source>
        <dbReference type="PROSITE" id="PS51184"/>
    </source>
</evidence>
<dbReference type="GO" id="GO:0031591">
    <property type="term" value="P:wybutosine biosynthetic process"/>
    <property type="evidence" value="ECO:0007669"/>
    <property type="project" value="TreeGrafter"/>
</dbReference>
<keyword evidence="10" id="KW-0819">tRNA processing</keyword>
<dbReference type="PROSITE" id="PS51184">
    <property type="entry name" value="JMJC"/>
    <property type="match status" value="1"/>
</dbReference>
<evidence type="ECO:0000256" key="15">
    <source>
        <dbReference type="ARBA" id="ARBA00049250"/>
    </source>
</evidence>
<dbReference type="Gene3D" id="2.60.120.650">
    <property type="entry name" value="Cupin"/>
    <property type="match status" value="1"/>
</dbReference>
<organism evidence="17 18">
    <name type="scientific">Ascodesmis nigricans</name>
    <dbReference type="NCBI Taxonomy" id="341454"/>
    <lineage>
        <taxon>Eukaryota</taxon>
        <taxon>Fungi</taxon>
        <taxon>Dikarya</taxon>
        <taxon>Ascomycota</taxon>
        <taxon>Pezizomycotina</taxon>
        <taxon>Pezizomycetes</taxon>
        <taxon>Pezizales</taxon>
        <taxon>Ascodesmidaceae</taxon>
        <taxon>Ascodesmis</taxon>
    </lineage>
</organism>
<dbReference type="InterPro" id="IPR003347">
    <property type="entry name" value="JmjC_dom"/>
</dbReference>
<dbReference type="InterPro" id="IPR011043">
    <property type="entry name" value="Gal_Oxase/kelch_b-propeller"/>
</dbReference>
<evidence type="ECO:0000256" key="10">
    <source>
        <dbReference type="ARBA" id="ARBA00022694"/>
    </source>
</evidence>
<dbReference type="InterPro" id="IPR006652">
    <property type="entry name" value="Kelch_1"/>
</dbReference>
<evidence type="ECO:0000256" key="3">
    <source>
        <dbReference type="ARBA" id="ARBA00010703"/>
    </source>
</evidence>
<name>A0A4S2N004_9PEZI</name>
<comment type="catalytic activity">
    <reaction evidence="15">
        <text>7-[(3S)-(3-amino-3-methoxycarbonyl)propyl]wyosine(37) in tRNA(Phe) + S-adenosyl-L-methionine + CO2 = wybutosine(37) in tRNA(Phe) + S-adenosyl-L-homocysteine + 2 H(+)</text>
        <dbReference type="Rhea" id="RHEA:37119"/>
        <dbReference type="Rhea" id="RHEA-COMP:11844"/>
        <dbReference type="Rhea" id="RHEA-COMP:11847"/>
        <dbReference type="ChEBI" id="CHEBI:15378"/>
        <dbReference type="ChEBI" id="CHEBI:16526"/>
        <dbReference type="ChEBI" id="CHEBI:57856"/>
        <dbReference type="ChEBI" id="CHEBI:59789"/>
        <dbReference type="ChEBI" id="CHEBI:73544"/>
        <dbReference type="ChEBI" id="CHEBI:74275"/>
        <dbReference type="EC" id="2.3.1.231"/>
    </reaction>
</comment>
<dbReference type="Gene3D" id="6.10.140.1470">
    <property type="match status" value="1"/>
</dbReference>
<accession>A0A4S2N004</accession>
<evidence type="ECO:0000256" key="4">
    <source>
        <dbReference type="ARBA" id="ARBA00012155"/>
    </source>
</evidence>
<dbReference type="EC" id="2.3.1.231" evidence="4"/>
<keyword evidence="7" id="KW-0489">Methyltransferase</keyword>
<feature type="domain" description="JmjC" evidence="16">
    <location>
        <begin position="854"/>
        <end position="995"/>
    </location>
</feature>
<evidence type="ECO:0000313" key="17">
    <source>
        <dbReference type="EMBL" id="TGZ82408.1"/>
    </source>
</evidence>
<dbReference type="SUPFAM" id="SSF51197">
    <property type="entry name" value="Clavaminate synthase-like"/>
    <property type="match status" value="1"/>
</dbReference>
<dbReference type="AlphaFoldDB" id="A0A4S2N004"/>
<proteinExistence type="inferred from homology"/>
<dbReference type="InterPro" id="IPR041667">
    <property type="entry name" value="Cupin_8"/>
</dbReference>
<evidence type="ECO:0000256" key="12">
    <source>
        <dbReference type="ARBA" id="ARBA00029750"/>
    </source>
</evidence>
<keyword evidence="8" id="KW-0808">Transferase</keyword>
<dbReference type="SMART" id="SM00558">
    <property type="entry name" value="JmjC"/>
    <property type="match status" value="1"/>
</dbReference>
<evidence type="ECO:0000256" key="13">
    <source>
        <dbReference type="ARBA" id="ARBA00030231"/>
    </source>
</evidence>
<evidence type="ECO:0000256" key="11">
    <source>
        <dbReference type="ARBA" id="ARBA00025588"/>
    </source>
</evidence>
<evidence type="ECO:0000256" key="8">
    <source>
        <dbReference type="ARBA" id="ARBA00022679"/>
    </source>
</evidence>
<dbReference type="PANTHER" id="PTHR46529">
    <property type="entry name" value="TRNA WYBUTOSINE-SYNTHESIZING PROTEIN 4"/>
    <property type="match status" value="1"/>
</dbReference>
<dbReference type="InterPro" id="IPR029063">
    <property type="entry name" value="SAM-dependent_MTases_sf"/>
</dbReference>
<evidence type="ECO:0000256" key="6">
    <source>
        <dbReference type="ARBA" id="ARBA00018045"/>
    </source>
</evidence>
<dbReference type="FunCoup" id="A0A4S2N004">
    <property type="interactions" value="91"/>
</dbReference>
<evidence type="ECO:0000256" key="2">
    <source>
        <dbReference type="ARBA" id="ARBA00004797"/>
    </source>
</evidence>
<sequence length="1040" mass="116013">MGNLSKAQIDAAIIGTNNSSIVSKRSVEKLYSHDNEHQFLRYFVRKPQRRSPIINRGYWVRMQAVDFVVRSFLEEKRDDGKKKVVVNLGCGYDPLPFQYLSRKLGGGSEVLYVDIDYPDLMTIKASIVNDEPEIKKFLTDTRHFETPEENVHFQSKEYLALGCDLRDLEIVKKIFQKHDITDAAILFTAEVSLTYMTREAVDNLIAMAAGLPDSRFSILEQFLPDGPNHPFARTMIKHFNKLNTPLQSISAYPTLRDQTERYGSRGYQTVAACDLLAFWDSIPLDERKRVETIEPFDEWEEFFLFCQHYFILHATNSSSMNSKPDDMKPFQFHDGSGQWSKHANGNPVYATSDSAPVSSQPEIFKAHLTTDRKMKRRCGAAATLDTAGSQIVYHGGLAKSRLNSALLITQDSSATGIPKNTAMPSSDGRVYHTFTQIGDGKALLIGGRTSPGKSLKDAYILDNGKWRRVQDMPEGRSRHCAVSLANGDVLVYGGLGPENKVFDSFLLWSEEKGFREVEFRVTRPLDATAPQTPDQKLKGRFSAGYCWDPVEAVGYLAGGMDEDGCVLDDIHEVKFETDENGKTYLTPTRSSVDNHPRMGHTMHCINRDFVIMVGGVAKKGLQPAENDVVMFDRRSMDVTGSRRYNFPQDRQPLLINHSTVILPNAMANYRVMICGGGGVCFSFGSCDNEGIWELSLSEDISPSEWSFIEEVAISSKAPDKGSITTNFNALSLVPESSNHSPSAPQPIPKAIVTTASDFEKIITASRPVLISGVNLGPCTTAWTPSYLASVVGSDRPVSVHVATTTSMSFHHKNFKYSTMGFGDFINAAESGSSHLYFRSLSSQNPTSAPANIATDFPMLANDFILPPQLEAVRKNQHSSPLRISSADVGMWLHYDAMANILCHIRGRKRLRLYPPSDVTKLSFPPGASTSTILDIFEIPSPLGTTPYDVEMGPGDVLYIPPLWLHAAKPITMCVAVNVFFRGEMERERWPEGRDVYANRDIKAYERGREKVRALKKEFEGLPEDVRGFYLARLAEELMMG</sequence>
<evidence type="ECO:0000313" key="18">
    <source>
        <dbReference type="Proteomes" id="UP000298138"/>
    </source>
</evidence>
<comment type="pathway">
    <text evidence="2">tRNA modification; wybutosine-tRNA(Phe) biosynthesis.</text>
</comment>
<dbReference type="Pfam" id="PF13418">
    <property type="entry name" value="Beta-prop_TYW4"/>
    <property type="match status" value="1"/>
</dbReference>
<dbReference type="GO" id="GO:0030488">
    <property type="term" value="P:tRNA methylation"/>
    <property type="evidence" value="ECO:0007669"/>
    <property type="project" value="TreeGrafter"/>
</dbReference>
<dbReference type="PANTHER" id="PTHR46529:SF1">
    <property type="entry name" value="TRNA WYBUTOSINE-SYNTHESIZING PROTEIN 4"/>
    <property type="match status" value="1"/>
</dbReference>
<reference evidence="17 18" key="1">
    <citation type="submission" date="2019-04" db="EMBL/GenBank/DDBJ databases">
        <title>Comparative genomics and transcriptomics to analyze fruiting body development in filamentous ascomycetes.</title>
        <authorList>
            <consortium name="DOE Joint Genome Institute"/>
            <person name="Lutkenhaus R."/>
            <person name="Traeger S."/>
            <person name="Breuer J."/>
            <person name="Kuo A."/>
            <person name="Lipzen A."/>
            <person name="Pangilinan J."/>
            <person name="Dilworth D."/>
            <person name="Sandor L."/>
            <person name="Poggeler S."/>
            <person name="Barry K."/>
            <person name="Grigoriev I.V."/>
            <person name="Nowrousian M."/>
        </authorList>
    </citation>
    <scope>NUCLEOTIDE SEQUENCE [LARGE SCALE GENOMIC DNA]</scope>
    <source>
        <strain evidence="17 18">CBS 389.68</strain>
    </source>
</reference>
<evidence type="ECO:0000256" key="9">
    <source>
        <dbReference type="ARBA" id="ARBA00022691"/>
    </source>
</evidence>
<evidence type="ECO:0000256" key="1">
    <source>
        <dbReference type="ARBA" id="ARBA00001806"/>
    </source>
</evidence>
<dbReference type="SUPFAM" id="SSF53335">
    <property type="entry name" value="S-adenosyl-L-methionine-dependent methyltransferases"/>
    <property type="match status" value="1"/>
</dbReference>
<keyword evidence="18" id="KW-1185">Reference proteome</keyword>